<sequence>MASRRPCGGAFPRIADLITINLSQDMVDVVNCELQSGTETIPKLEDKFNVVMTDLFETELLSLFELQDPYAIFSEKLITNLVGSVSEGFGLPEYIHLEEDSSLRVAVRDEADFNLVWSSLKLRDSETCSSAGDLDGEIEFSSEFPGYATVKLVKNEALTRWIDLSNIAMNCDGSEVTVYLHPTAVTDEFYLSLHLRSVLINLIVNSSRKHDNERECEKQNSNSEKEKTQETFTDLGKTQVNEKHPSHEFTQFFREVKRNPNILFMVDQGGPAVNVSVFLREGGGAMFDMALCLSFPYWPAVANEWITRHRPSGWPSQELVSSIVKEGCALVPVSPLRSLTGLEWRISFSSCERKLAQSLNNCQKGCFLIVKGIWRHFLKHPSKRGVQSYHLKTAMFWVCEEVSPTDWRSDKIGVGALRILQKLYCFLVNMCCPHYLIPENNLFQDIEEDVLMATLQRVSIAIASRQQIWYDNPALLNTLQPENSRLHLNKLEDKAFREAIEKVFWICYDLAQQENPPQDFEKKLAYIIKEALEKCSKDQGSLHSLTTAFLVTFESTLLQQFWASSASITKYIVDLSLVDGEKDSVYFCGNSLGLQPKEAQTLVMQEMEKWQQMGVYGHWHGKLPWWIIEDFVLSESAKIVGAKEIEVAIMNSLSVNLHLLLVPFYRPSPQRHKILIEAKAFPSDHYAVQSQIRFHGYDPVDALVEVMPREGEEILKTEDILSVIEEQGDSIALVMFSGVQYYTGQFFDIKRITAAAQKKGCRVGWNLAHAVGNVDLKLHDWNVDFACWCSYKYLNSGPGGIAGAFIHEKHAFDFDLPKFAGWWGHDRKSRFEMGHEFKSLPGAAGFQLSNPPLWQAVSLLGSLNVFAKTSIKQLRTKSDILTAYLELLLLHYYGYSEDCEETPPKQQKLENGGRTSKPKVHLSIVTPINPSERGCQLSVKFSVPIKSVQEQLQKRGVVVDTREPDVMRLAPAPLYNSFTDVYRFVTILGEAFDLLNSEVA</sequence>
<organism evidence="10 11">
    <name type="scientific">Porites lobata</name>
    <dbReference type="NCBI Taxonomy" id="104759"/>
    <lineage>
        <taxon>Eukaryota</taxon>
        <taxon>Metazoa</taxon>
        <taxon>Cnidaria</taxon>
        <taxon>Anthozoa</taxon>
        <taxon>Hexacorallia</taxon>
        <taxon>Scleractinia</taxon>
        <taxon>Fungiina</taxon>
        <taxon>Poritidae</taxon>
        <taxon>Porites</taxon>
    </lineage>
</organism>
<feature type="binding site" evidence="5">
    <location>
        <begin position="681"/>
        <end position="684"/>
    </location>
    <ligand>
        <name>pyridoxal 5'-phosphate</name>
        <dbReference type="ChEBI" id="CHEBI:597326"/>
    </ligand>
</feature>
<gene>
    <name evidence="5" type="primary">KYNU</name>
    <name evidence="10" type="ORF">PLOB_00027634</name>
</gene>
<feature type="compositionally biased region" description="Basic and acidic residues" evidence="6">
    <location>
        <begin position="211"/>
        <end position="229"/>
    </location>
</feature>
<protein>
    <recommendedName>
        <fullName evidence="5">Kynureninase</fullName>
        <ecNumber evidence="5">3.7.1.3</ecNumber>
    </recommendedName>
    <alternativeName>
        <fullName evidence="5">L-kynurenine hydrolase</fullName>
    </alternativeName>
</protein>
<feature type="binding site" evidence="5">
    <location>
        <position position="654"/>
    </location>
    <ligand>
        <name>pyridoxal 5'-phosphate</name>
        <dbReference type="ChEBI" id="CHEBI:597326"/>
    </ligand>
</feature>
<evidence type="ECO:0000313" key="11">
    <source>
        <dbReference type="Proteomes" id="UP001159405"/>
    </source>
</evidence>
<dbReference type="InterPro" id="IPR015422">
    <property type="entry name" value="PyrdxlP-dep_Trfase_small"/>
</dbReference>
<dbReference type="EC" id="3.7.1.3" evidence="5"/>
<dbReference type="EMBL" id="CALNXK010000337">
    <property type="protein sequence ID" value="CAH3182918.1"/>
    <property type="molecule type" value="Genomic_DNA"/>
</dbReference>
<dbReference type="InterPro" id="IPR046903">
    <property type="entry name" value="Mab-21-like_nuc_Trfase"/>
</dbReference>
<comment type="pathway">
    <text evidence="5">Cofactor biosynthesis; NAD(+) biosynthesis; quinolinate from L-kynurenine: step 2/3.</text>
</comment>
<comment type="catalytic activity">
    <reaction evidence="5">
        <text>3-hydroxy-L-kynurenine + H2O = 3-hydroxyanthranilate + L-alanine + H(+)</text>
        <dbReference type="Rhea" id="RHEA:25143"/>
        <dbReference type="ChEBI" id="CHEBI:15377"/>
        <dbReference type="ChEBI" id="CHEBI:15378"/>
        <dbReference type="ChEBI" id="CHEBI:36559"/>
        <dbReference type="ChEBI" id="CHEBI:57972"/>
        <dbReference type="ChEBI" id="CHEBI:58125"/>
    </reaction>
</comment>
<dbReference type="SUPFAM" id="SSF53383">
    <property type="entry name" value="PLP-dependent transferases"/>
    <property type="match status" value="1"/>
</dbReference>
<feature type="region of interest" description="Disordered" evidence="6">
    <location>
        <begin position="211"/>
        <end position="231"/>
    </location>
</feature>
<dbReference type="InterPro" id="IPR015421">
    <property type="entry name" value="PyrdxlP-dep_Trfase_major"/>
</dbReference>
<name>A0ABN8RUW8_9CNID</name>
<evidence type="ECO:0000256" key="6">
    <source>
        <dbReference type="SAM" id="MobiDB-lite"/>
    </source>
</evidence>
<dbReference type="Pfam" id="PF22580">
    <property type="entry name" value="KYNU_C"/>
    <property type="match status" value="1"/>
</dbReference>
<dbReference type="InterPro" id="IPR000192">
    <property type="entry name" value="Aminotrans_V_dom"/>
</dbReference>
<dbReference type="PANTHER" id="PTHR14084">
    <property type="entry name" value="KYNURENINASE"/>
    <property type="match status" value="1"/>
</dbReference>
<evidence type="ECO:0000256" key="4">
    <source>
        <dbReference type="ARBA" id="ARBA00022898"/>
    </source>
</evidence>
<feature type="modified residue" description="N6-(pyridoxal phosphate)lysine" evidence="5">
    <location>
        <position position="792"/>
    </location>
</feature>
<keyword evidence="3 5" id="KW-0378">Hydrolase</keyword>
<accession>A0ABN8RUW8</accession>
<evidence type="ECO:0000259" key="8">
    <source>
        <dbReference type="Pfam" id="PF03281"/>
    </source>
</evidence>
<dbReference type="Proteomes" id="UP001159405">
    <property type="component" value="Unassembled WGS sequence"/>
</dbReference>
<dbReference type="InterPro" id="IPR015424">
    <property type="entry name" value="PyrdxlP-dep_Trfase"/>
</dbReference>
<comment type="similarity">
    <text evidence="5">Belongs to the kynureninase family.</text>
</comment>
<comment type="subcellular location">
    <subcellularLocation>
        <location evidence="5">Cytoplasm</location>
    </subcellularLocation>
</comment>
<dbReference type="InterPro" id="IPR046906">
    <property type="entry name" value="Mab-21_HhH/H2TH-like"/>
</dbReference>
<proteinExistence type="inferred from homology"/>
<comment type="cofactor">
    <cofactor evidence="5">
        <name>pyridoxal 5'-phosphate</name>
        <dbReference type="ChEBI" id="CHEBI:597326"/>
    </cofactor>
</comment>
<comment type="caution">
    <text evidence="10">The sequence shown here is derived from an EMBL/GenBank/DDBJ whole genome shotgun (WGS) entry which is preliminary data.</text>
</comment>
<dbReference type="InterPro" id="IPR024810">
    <property type="entry name" value="MAB21L/cGLR"/>
</dbReference>
<comment type="pathway">
    <text evidence="5">Amino-acid degradation; L-kynurenine degradation; L-alanine and anthranilate from L-kynurenine: step 1/1.</text>
</comment>
<keyword evidence="11" id="KW-1185">Reference proteome</keyword>
<evidence type="ECO:0000313" key="10">
    <source>
        <dbReference type="EMBL" id="CAH3182918.1"/>
    </source>
</evidence>
<feature type="binding site" evidence="5">
    <location>
        <position position="769"/>
    </location>
    <ligand>
        <name>pyridoxal 5'-phosphate</name>
        <dbReference type="ChEBI" id="CHEBI:597326"/>
    </ligand>
</feature>
<evidence type="ECO:0000259" key="7">
    <source>
        <dbReference type="Pfam" id="PF00266"/>
    </source>
</evidence>
<dbReference type="HAMAP" id="MF_01970">
    <property type="entry name" value="Kynureninase"/>
    <property type="match status" value="1"/>
</dbReference>
<evidence type="ECO:0000256" key="3">
    <source>
        <dbReference type="ARBA" id="ARBA00022801"/>
    </source>
</evidence>
<feature type="domain" description="Mab-21-like HhH/H2TH-like" evidence="9">
    <location>
        <begin position="362"/>
        <end position="458"/>
    </location>
</feature>
<dbReference type="PANTHER" id="PTHR14084:SF0">
    <property type="entry name" value="KYNURENINASE"/>
    <property type="match status" value="1"/>
</dbReference>
<evidence type="ECO:0000256" key="2">
    <source>
        <dbReference type="ARBA" id="ARBA00022642"/>
    </source>
</evidence>
<dbReference type="Gene3D" id="3.90.1150.10">
    <property type="entry name" value="Aspartate Aminotransferase, domain 1"/>
    <property type="match status" value="1"/>
</dbReference>
<comment type="function">
    <text evidence="5">Catalyzes the cleavage of L-kynurenine (L-Kyn) and L-3-hydroxykynurenine (L-3OHKyn) into anthranilic acid (AA) and 3-hydroxyanthranilic acid (3-OHAA), respectively.</text>
</comment>
<feature type="binding site" evidence="5">
    <location>
        <position position="653"/>
    </location>
    <ligand>
        <name>pyridoxal 5'-phosphate</name>
        <dbReference type="ChEBI" id="CHEBI:597326"/>
    </ligand>
</feature>
<comment type="subunit">
    <text evidence="5">Homodimer.</text>
</comment>
<comment type="similarity">
    <text evidence="1">Belongs to the mab-21 family.</text>
</comment>
<keyword evidence="2 5" id="KW-0662">Pyridine nucleotide biosynthesis</keyword>
<dbReference type="Pfam" id="PF20266">
    <property type="entry name" value="Mab-21_C"/>
    <property type="match status" value="1"/>
</dbReference>
<feature type="domain" description="Mab-21-like nucleotidyltransferase" evidence="8">
    <location>
        <begin position="187"/>
        <end position="355"/>
    </location>
</feature>
<evidence type="ECO:0000256" key="5">
    <source>
        <dbReference type="HAMAP-Rule" id="MF_03017"/>
    </source>
</evidence>
<dbReference type="InterPro" id="IPR010111">
    <property type="entry name" value="Kynureninase"/>
</dbReference>
<evidence type="ECO:0000256" key="1">
    <source>
        <dbReference type="ARBA" id="ARBA00008307"/>
    </source>
</evidence>
<feature type="binding site" evidence="5">
    <location>
        <position position="850"/>
    </location>
    <ligand>
        <name>pyridoxal 5'-phosphate</name>
        <dbReference type="ChEBI" id="CHEBI:597326"/>
    </ligand>
</feature>
<dbReference type="SMART" id="SM01265">
    <property type="entry name" value="Mab-21"/>
    <property type="match status" value="1"/>
</dbReference>
<feature type="domain" description="Aminotransferase class V" evidence="7">
    <location>
        <begin position="703"/>
        <end position="895"/>
    </location>
</feature>
<dbReference type="Pfam" id="PF03281">
    <property type="entry name" value="Mab-21"/>
    <property type="match status" value="1"/>
</dbReference>
<dbReference type="NCBIfam" id="TIGR01814">
    <property type="entry name" value="kynureninase"/>
    <property type="match status" value="1"/>
</dbReference>
<reference evidence="10 11" key="1">
    <citation type="submission" date="2022-05" db="EMBL/GenBank/DDBJ databases">
        <authorList>
            <consortium name="Genoscope - CEA"/>
            <person name="William W."/>
        </authorList>
    </citation>
    <scope>NUCLEOTIDE SEQUENCE [LARGE SCALE GENOMIC DNA]</scope>
</reference>
<dbReference type="Gene3D" id="1.10.1410.40">
    <property type="match status" value="1"/>
</dbReference>
<feature type="binding site" evidence="5">
    <location>
        <position position="791"/>
    </location>
    <ligand>
        <name>pyridoxal 5'-phosphate</name>
        <dbReference type="ChEBI" id="CHEBI:597326"/>
    </ligand>
</feature>
<comment type="catalytic activity">
    <reaction evidence="5">
        <text>L-kynurenine + H2O = anthranilate + L-alanine + H(+)</text>
        <dbReference type="Rhea" id="RHEA:16813"/>
        <dbReference type="ChEBI" id="CHEBI:15377"/>
        <dbReference type="ChEBI" id="CHEBI:15378"/>
        <dbReference type="ChEBI" id="CHEBI:16567"/>
        <dbReference type="ChEBI" id="CHEBI:57959"/>
        <dbReference type="ChEBI" id="CHEBI:57972"/>
        <dbReference type="EC" id="3.7.1.3"/>
    </reaction>
</comment>
<dbReference type="Pfam" id="PF00266">
    <property type="entry name" value="Aminotran_5"/>
    <property type="match status" value="1"/>
</dbReference>
<keyword evidence="4 5" id="KW-0663">Pyridoxal phosphate</keyword>
<keyword evidence="5" id="KW-0963">Cytoplasm</keyword>
<feature type="binding site" evidence="5">
    <location>
        <position position="822"/>
    </location>
    <ligand>
        <name>pyridoxal 5'-phosphate</name>
        <dbReference type="ChEBI" id="CHEBI:597326"/>
    </ligand>
</feature>
<dbReference type="Gene3D" id="3.40.640.10">
    <property type="entry name" value="Type I PLP-dependent aspartate aminotransferase-like (Major domain)"/>
    <property type="match status" value="1"/>
</dbReference>
<evidence type="ECO:0000259" key="9">
    <source>
        <dbReference type="Pfam" id="PF20266"/>
    </source>
</evidence>
<comment type="caution">
    <text evidence="5">Lacks conserved residue(s) required for the propagation of feature annotation.</text>
</comment>
<feature type="binding site" evidence="5">
    <location>
        <position position="737"/>
    </location>
    <ligand>
        <name>pyridoxal 5'-phosphate</name>
        <dbReference type="ChEBI" id="CHEBI:597326"/>
    </ligand>
</feature>